<evidence type="ECO:0000313" key="3">
    <source>
        <dbReference type="EMBL" id="RCG13725.1"/>
    </source>
</evidence>
<protein>
    <recommendedName>
        <fullName evidence="5">SAM-dependent methyltransferase</fullName>
    </recommendedName>
</protein>
<sequence length="336" mass="34789">MLPQLPGWRSATATALYGPGGFYTRQAPAAHFRTSVHASGHFAHAVARLLLRVDAALGHPPRLDLVDVGAGAGELLTGVAAALREHEAAGAGALARLRSTAVEHRPRPEGLDPAVHWSARLPDPATVTGLLFANEWLDNVPVDVAENDRTGTARLVLVAPDGSERHGPPVTGADARWLERWWPLDQAGEGARAEIGHPRDAAWARAAGSVRRGLAVAVDYGHTRTTRPPFGTLAGYREGRGCLPVPDGSRDVTSHVALDAAAASAPGTTRLLGQRAALGALGVTGRRPDLTLASSDPAAYVRGLSAAGEAAELLDAGGLGGFGWLVSQIDCTVGLG</sequence>
<evidence type="ECO:0000256" key="2">
    <source>
        <dbReference type="ARBA" id="ARBA00022679"/>
    </source>
</evidence>
<evidence type="ECO:0000256" key="1">
    <source>
        <dbReference type="ARBA" id="ARBA00022603"/>
    </source>
</evidence>
<dbReference type="PANTHER" id="PTHR12049:SF7">
    <property type="entry name" value="PROTEIN ARGININE METHYLTRANSFERASE NDUFAF7, MITOCHONDRIAL"/>
    <property type="match status" value="1"/>
</dbReference>
<evidence type="ECO:0008006" key="5">
    <source>
        <dbReference type="Google" id="ProtNLM"/>
    </source>
</evidence>
<dbReference type="AlphaFoldDB" id="A0A367E7U0"/>
<dbReference type="GO" id="GO:0032259">
    <property type="term" value="P:methylation"/>
    <property type="evidence" value="ECO:0007669"/>
    <property type="project" value="UniProtKB-KW"/>
</dbReference>
<dbReference type="Pfam" id="PF02636">
    <property type="entry name" value="Methyltransf_28"/>
    <property type="match status" value="1"/>
</dbReference>
<dbReference type="EMBL" id="QOIM01000047">
    <property type="protein sequence ID" value="RCG13725.1"/>
    <property type="molecule type" value="Genomic_DNA"/>
</dbReference>
<gene>
    <name evidence="3" type="ORF">DQ392_30965</name>
</gene>
<dbReference type="Gene3D" id="3.40.50.12710">
    <property type="match status" value="1"/>
</dbReference>
<dbReference type="Proteomes" id="UP000253507">
    <property type="component" value="Unassembled WGS sequence"/>
</dbReference>
<reference evidence="3 4" key="1">
    <citation type="submission" date="2018-06" db="EMBL/GenBank/DDBJ databases">
        <title>Streptomyces reniochalinae sp. nov. and Streptomyces diacarnus sp. nov. from marine sponges.</title>
        <authorList>
            <person name="Li L."/>
        </authorList>
    </citation>
    <scope>NUCLEOTIDE SEQUENCE [LARGE SCALE GENOMIC DNA]</scope>
    <source>
        <strain evidence="3 4">LHW50302</strain>
    </source>
</reference>
<keyword evidence="1" id="KW-0489">Methyltransferase</keyword>
<dbReference type="PANTHER" id="PTHR12049">
    <property type="entry name" value="PROTEIN ARGININE METHYLTRANSFERASE NDUFAF7, MITOCHONDRIAL"/>
    <property type="match status" value="1"/>
</dbReference>
<dbReference type="OrthoDB" id="4856867at2"/>
<keyword evidence="2" id="KW-0808">Transferase</keyword>
<dbReference type="GO" id="GO:0035243">
    <property type="term" value="F:protein-arginine omega-N symmetric methyltransferase activity"/>
    <property type="evidence" value="ECO:0007669"/>
    <property type="project" value="TreeGrafter"/>
</dbReference>
<evidence type="ECO:0000313" key="4">
    <source>
        <dbReference type="Proteomes" id="UP000253507"/>
    </source>
</evidence>
<name>A0A367E7U0_9ACTN</name>
<keyword evidence="4" id="KW-1185">Reference proteome</keyword>
<comment type="caution">
    <text evidence="3">The sequence shown here is derived from an EMBL/GenBank/DDBJ whole genome shotgun (WGS) entry which is preliminary data.</text>
</comment>
<dbReference type="InterPro" id="IPR038375">
    <property type="entry name" value="NDUFAF7_sf"/>
</dbReference>
<dbReference type="InterPro" id="IPR003788">
    <property type="entry name" value="NDUFAF7"/>
</dbReference>
<accession>A0A367E7U0</accession>
<dbReference type="SUPFAM" id="SSF53335">
    <property type="entry name" value="S-adenosyl-L-methionine-dependent methyltransferases"/>
    <property type="match status" value="1"/>
</dbReference>
<dbReference type="RefSeq" id="WP_114019023.1">
    <property type="nucleotide sequence ID" value="NZ_QOIM01000047.1"/>
</dbReference>
<proteinExistence type="predicted"/>
<dbReference type="InterPro" id="IPR029063">
    <property type="entry name" value="SAM-dependent_MTases_sf"/>
</dbReference>
<organism evidence="3 4">
    <name type="scientific">Streptomyces reniochalinae</name>
    <dbReference type="NCBI Taxonomy" id="2250578"/>
    <lineage>
        <taxon>Bacteria</taxon>
        <taxon>Bacillati</taxon>
        <taxon>Actinomycetota</taxon>
        <taxon>Actinomycetes</taxon>
        <taxon>Kitasatosporales</taxon>
        <taxon>Streptomycetaceae</taxon>
        <taxon>Streptomyces</taxon>
    </lineage>
</organism>